<evidence type="ECO:0000256" key="6">
    <source>
        <dbReference type="ARBA" id="ARBA00022807"/>
    </source>
</evidence>
<dbReference type="SUPFAM" id="SSF54001">
    <property type="entry name" value="Cysteine proteinases"/>
    <property type="match status" value="1"/>
</dbReference>
<evidence type="ECO:0000256" key="7">
    <source>
        <dbReference type="SAM" id="MobiDB-lite"/>
    </source>
</evidence>
<feature type="region of interest" description="Disordered" evidence="7">
    <location>
        <begin position="1"/>
        <end position="91"/>
    </location>
</feature>
<keyword evidence="3" id="KW-0645">Protease</keyword>
<dbReference type="CDD" id="cd22749">
    <property type="entry name" value="Otubain_C65"/>
    <property type="match status" value="1"/>
</dbReference>
<feature type="compositionally biased region" description="Polar residues" evidence="7">
    <location>
        <begin position="67"/>
        <end position="84"/>
    </location>
</feature>
<evidence type="ECO:0000313" key="9">
    <source>
        <dbReference type="Proteomes" id="UP000187209"/>
    </source>
</evidence>
<dbReference type="Gene3D" id="1.20.1300.20">
    <property type="entry name" value="Peptidase C65 Otubain, subdomain 2"/>
    <property type="match status" value="1"/>
</dbReference>
<comment type="catalytic activity">
    <reaction evidence="1">
        <text>Thiol-dependent hydrolysis of ester, thioester, amide, peptide and isopeptide bonds formed by the C-terminal Gly of ubiquitin (a 76-residue protein attached to proteins as an intracellular targeting signal).</text>
        <dbReference type="EC" id="3.4.19.12"/>
    </reaction>
</comment>
<dbReference type="Pfam" id="PF10275">
    <property type="entry name" value="Peptidase_C65"/>
    <property type="match status" value="1"/>
</dbReference>
<accession>A0A1R2C125</accession>
<dbReference type="OrthoDB" id="449484at2759"/>
<evidence type="ECO:0000256" key="3">
    <source>
        <dbReference type="ARBA" id="ARBA00022670"/>
    </source>
</evidence>
<feature type="compositionally biased region" description="Low complexity" evidence="7">
    <location>
        <begin position="40"/>
        <end position="61"/>
    </location>
</feature>
<dbReference type="Gene3D" id="3.30.200.60">
    <property type="entry name" value="Peptidase C65 Otubain, subdomain 1"/>
    <property type="match status" value="1"/>
</dbReference>
<evidence type="ECO:0000256" key="2">
    <source>
        <dbReference type="ARBA" id="ARBA00012759"/>
    </source>
</evidence>
<dbReference type="Proteomes" id="UP000187209">
    <property type="component" value="Unassembled WGS sequence"/>
</dbReference>
<keyword evidence="4" id="KW-0833">Ubl conjugation pathway</keyword>
<dbReference type="InterPro" id="IPR038765">
    <property type="entry name" value="Papain-like_cys_pep_sf"/>
</dbReference>
<dbReference type="AlphaFoldDB" id="A0A1R2C125"/>
<dbReference type="InterPro" id="IPR019400">
    <property type="entry name" value="Peptidase_C65_otubain"/>
</dbReference>
<dbReference type="EMBL" id="MPUH01000331">
    <property type="protein sequence ID" value="OMJ82680.1"/>
    <property type="molecule type" value="Genomic_DNA"/>
</dbReference>
<reference evidence="8 9" key="1">
    <citation type="submission" date="2016-11" db="EMBL/GenBank/DDBJ databases">
        <title>The macronuclear genome of Stentor coeruleus: a giant cell with tiny introns.</title>
        <authorList>
            <person name="Slabodnick M."/>
            <person name="Ruby J.G."/>
            <person name="Reiff S.B."/>
            <person name="Swart E.C."/>
            <person name="Gosai S."/>
            <person name="Prabakaran S."/>
            <person name="Witkowska E."/>
            <person name="Larue G.E."/>
            <person name="Fisher S."/>
            <person name="Freeman R.M."/>
            <person name="Gunawardena J."/>
            <person name="Chu W."/>
            <person name="Stover N.A."/>
            <person name="Gregory B.D."/>
            <person name="Nowacki M."/>
            <person name="Derisi J."/>
            <person name="Roy S.W."/>
            <person name="Marshall W.F."/>
            <person name="Sood P."/>
        </authorList>
    </citation>
    <scope>NUCLEOTIDE SEQUENCE [LARGE SCALE GENOMIC DNA]</scope>
    <source>
        <strain evidence="8">WM001</strain>
    </source>
</reference>
<gene>
    <name evidence="8" type="ORF">SteCoe_16550</name>
</gene>
<keyword evidence="9" id="KW-1185">Reference proteome</keyword>
<evidence type="ECO:0000256" key="1">
    <source>
        <dbReference type="ARBA" id="ARBA00000707"/>
    </source>
</evidence>
<dbReference type="EC" id="3.4.19.12" evidence="2"/>
<protein>
    <recommendedName>
        <fullName evidence="2">ubiquitinyl hydrolase 1</fullName>
        <ecNumber evidence="2">3.4.19.12</ecNumber>
    </recommendedName>
</protein>
<keyword evidence="6" id="KW-0788">Thiol protease</keyword>
<keyword evidence="5" id="KW-0378">Hydrolase</keyword>
<dbReference type="InterPro" id="IPR042467">
    <property type="entry name" value="Peptidase_C65_otubain_sub2"/>
</dbReference>
<name>A0A1R2C125_9CILI</name>
<evidence type="ECO:0000256" key="5">
    <source>
        <dbReference type="ARBA" id="ARBA00022801"/>
    </source>
</evidence>
<dbReference type="GO" id="GO:0006508">
    <property type="term" value="P:proteolysis"/>
    <property type="evidence" value="ECO:0007669"/>
    <property type="project" value="UniProtKB-KW"/>
</dbReference>
<evidence type="ECO:0000256" key="4">
    <source>
        <dbReference type="ARBA" id="ARBA00022786"/>
    </source>
</evidence>
<proteinExistence type="predicted"/>
<organism evidence="8 9">
    <name type="scientific">Stentor coeruleus</name>
    <dbReference type="NCBI Taxonomy" id="5963"/>
    <lineage>
        <taxon>Eukaryota</taxon>
        <taxon>Sar</taxon>
        <taxon>Alveolata</taxon>
        <taxon>Ciliophora</taxon>
        <taxon>Postciliodesmatophora</taxon>
        <taxon>Heterotrichea</taxon>
        <taxon>Heterotrichida</taxon>
        <taxon>Stentoridae</taxon>
        <taxon>Stentor</taxon>
    </lineage>
</organism>
<dbReference type="InterPro" id="IPR042468">
    <property type="entry name" value="Peptidase_C65_otubain_sub1"/>
</dbReference>
<dbReference type="GO" id="GO:0004843">
    <property type="term" value="F:cysteine-type deubiquitinase activity"/>
    <property type="evidence" value="ECO:0007669"/>
    <property type="project" value="UniProtKB-EC"/>
</dbReference>
<evidence type="ECO:0000313" key="8">
    <source>
        <dbReference type="EMBL" id="OMJ82680.1"/>
    </source>
</evidence>
<sequence length="390" mass="45110">MHQNQNIYINSPSPPNLPQTSNSTPFIASLNIPPPPPILPISSTSHLNPSNPSNSDLSGLPVFQINPIPQTHQFNPESQHSSQPIKDLPLKASSPEDKIRYFIQNYKFRTLNFPLDNDKYPETISSFWIPIEKMKDLYKFNKNFVTNVENLIKKHKIAAWKRSRGDGNCYFRAVISSYFDNIHKPWQSIDLLKSFRNLLKRHRLLDEGYGEYEKAKENILQKVEESIRLKENLDYTGAYSLCANLLQDKNFDIDLVMVARYLTACKLIEIKDDPNISPYVIDGIVGVINNMLCLGNEAGELTLMILPMCLGVQVVQFMFLEKENMVQENFPHEVLVQTMKINVIRREGHYDILYTRQEFEYDMCSLNDGTFTYIESEEFYKVWLSSIGHK</sequence>
<feature type="compositionally biased region" description="Polar residues" evidence="7">
    <location>
        <begin position="1"/>
        <end position="11"/>
    </location>
</feature>
<comment type="caution">
    <text evidence="8">The sequence shown here is derived from an EMBL/GenBank/DDBJ whole genome shotgun (WGS) entry which is preliminary data.</text>
</comment>